<feature type="active site" description="Proton acceptor" evidence="8 9">
    <location>
        <position position="373"/>
    </location>
</feature>
<dbReference type="InterPro" id="IPR020616">
    <property type="entry name" value="Thiolase_N"/>
</dbReference>
<dbReference type="PANTHER" id="PTHR43853">
    <property type="entry name" value="3-KETOACYL-COA THIOLASE, PEROXISOMAL"/>
    <property type="match status" value="1"/>
</dbReference>
<feature type="active site" description="Acyl-thioester intermediate" evidence="8 9">
    <location>
        <position position="91"/>
    </location>
</feature>
<dbReference type="PIRSF" id="PIRSF000429">
    <property type="entry name" value="Ac-CoA_Ac_transf"/>
    <property type="match status" value="1"/>
</dbReference>
<reference evidence="13" key="1">
    <citation type="submission" date="2024-07" db="EMBL/GenBank/DDBJ databases">
        <authorList>
            <person name="Biller S.J."/>
        </authorList>
    </citation>
    <scope>NUCLEOTIDE SEQUENCE</scope>
    <source>
        <strain evidence="13">WC2420</strain>
    </source>
</reference>
<organism evidence="13">
    <name type="scientific">Rouxiella sp. WC2420</name>
    <dbReference type="NCBI Taxonomy" id="3234145"/>
    <lineage>
        <taxon>Bacteria</taxon>
        <taxon>Pseudomonadati</taxon>
        <taxon>Pseudomonadota</taxon>
        <taxon>Gammaproteobacteria</taxon>
        <taxon>Enterobacterales</taxon>
        <taxon>Yersiniaceae</taxon>
        <taxon>Rouxiella</taxon>
    </lineage>
</organism>
<dbReference type="NCBIfam" id="TIGR02445">
    <property type="entry name" value="fadA"/>
    <property type="match status" value="1"/>
</dbReference>
<dbReference type="GO" id="GO:0003988">
    <property type="term" value="F:acetyl-CoA C-acyltransferase activity"/>
    <property type="evidence" value="ECO:0007669"/>
    <property type="project" value="UniProtKB-UniRule"/>
</dbReference>
<dbReference type="CDD" id="cd00751">
    <property type="entry name" value="thiolase"/>
    <property type="match status" value="1"/>
</dbReference>
<evidence type="ECO:0000259" key="12">
    <source>
        <dbReference type="Pfam" id="PF02803"/>
    </source>
</evidence>
<evidence type="ECO:0000256" key="6">
    <source>
        <dbReference type="ARBA" id="ARBA00023098"/>
    </source>
</evidence>
<gene>
    <name evidence="8 13" type="primary">fadA</name>
    <name evidence="13" type="ORF">AB3G37_22945</name>
</gene>
<sequence length="387" mass="40952">MENVVIIDAVRTPMGRSKGGAFRNVRAEDLSAHLMRAVLSRNPGFDAKEIDDIYWGCVQQTLEQGFNVARNAALLAEIPHSVPAVTVNRLCGSSMQALHDAARTIMVGDADISLIGGVEHMGHVPMSHGVDFHPGLSRTVAKAAGMMGLTAEMLAKMHHISREMQDQFAARSHQRAHAATVAGYFANEIVPTYGHDSDGGLFSLNYDEVIRPETTVEGLSALRPAFDPVNGTVTAGSSSALSDGASAMLIMSESRAKSLGLKARAKIRSMAVVGCDPSIMGYGPVPATQLALKRAGLSVEDIGLFELNEAFAAQSLPCIKDLGLLESMEDKVNLNGGAIALGHPLGCSGARISTTLLNLMERKDVQFGVATMCIGLGQGIATVFERV</sequence>
<comment type="pathway">
    <text evidence="8">Lipid metabolism; fatty acid beta-oxidation.</text>
</comment>
<dbReference type="SUPFAM" id="SSF53901">
    <property type="entry name" value="Thiolase-like"/>
    <property type="match status" value="2"/>
</dbReference>
<dbReference type="InterPro" id="IPR020610">
    <property type="entry name" value="Thiolase_AS"/>
</dbReference>
<dbReference type="InterPro" id="IPR002155">
    <property type="entry name" value="Thiolase"/>
</dbReference>
<keyword evidence="3 8" id="KW-0808">Transferase</keyword>
<evidence type="ECO:0000256" key="8">
    <source>
        <dbReference type="HAMAP-Rule" id="MF_01620"/>
    </source>
</evidence>
<evidence type="ECO:0000256" key="1">
    <source>
        <dbReference type="ARBA" id="ARBA00010982"/>
    </source>
</evidence>
<dbReference type="InterPro" id="IPR020613">
    <property type="entry name" value="Thiolase_CS"/>
</dbReference>
<dbReference type="InterPro" id="IPR020615">
    <property type="entry name" value="Thiolase_acyl_enz_int_AS"/>
</dbReference>
<dbReference type="PROSITE" id="PS00099">
    <property type="entry name" value="THIOLASE_3"/>
    <property type="match status" value="1"/>
</dbReference>
<keyword evidence="4 8" id="KW-0276">Fatty acid metabolism</keyword>
<dbReference type="NCBIfam" id="TIGR01930">
    <property type="entry name" value="AcCoA-C-Actrans"/>
    <property type="match status" value="1"/>
</dbReference>
<dbReference type="Pfam" id="PF00108">
    <property type="entry name" value="Thiolase_N"/>
    <property type="match status" value="1"/>
</dbReference>
<keyword evidence="5 8" id="KW-0442">Lipid degradation</keyword>
<evidence type="ECO:0000256" key="2">
    <source>
        <dbReference type="ARBA" id="ARBA00022490"/>
    </source>
</evidence>
<comment type="function">
    <text evidence="8">Catalyzes the final step of fatty acid oxidation in which acetyl-CoA is released and the CoA ester of a fatty acid two carbons shorter is formed.</text>
</comment>
<evidence type="ECO:0000256" key="9">
    <source>
        <dbReference type="PIRSR" id="PIRSR000429-1"/>
    </source>
</evidence>
<dbReference type="InterPro" id="IPR020617">
    <property type="entry name" value="Thiolase_C"/>
</dbReference>
<keyword evidence="6 8" id="KW-0443">Lipid metabolism</keyword>
<protein>
    <recommendedName>
        <fullName evidence="8">3-ketoacyl-CoA thiolase</fullName>
        <ecNumber evidence="8">2.3.1.16</ecNumber>
    </recommendedName>
    <alternativeName>
        <fullName evidence="8">Acetyl-CoA acyltransferase</fullName>
    </alternativeName>
    <alternativeName>
        <fullName evidence="8">Beta-ketothiolase</fullName>
    </alternativeName>
    <alternativeName>
        <fullName evidence="8">Fatty acid oxidation complex subunit beta</fullName>
    </alternativeName>
</protein>
<feature type="domain" description="Thiolase N-terminal" evidence="11">
    <location>
        <begin position="4"/>
        <end position="254"/>
    </location>
</feature>
<comment type="subunit">
    <text evidence="8">Heterotetramer of two alpha chains (FadB) and two beta chains (FadA).</text>
</comment>
<dbReference type="Gene3D" id="3.40.47.10">
    <property type="match status" value="2"/>
</dbReference>
<name>A0AB39VRL3_9GAMM</name>
<dbReference type="GO" id="GO:0006635">
    <property type="term" value="P:fatty acid beta-oxidation"/>
    <property type="evidence" value="ECO:0007669"/>
    <property type="project" value="UniProtKB-UniRule"/>
</dbReference>
<keyword evidence="7 8" id="KW-0012">Acyltransferase</keyword>
<evidence type="ECO:0000256" key="10">
    <source>
        <dbReference type="RuleBase" id="RU003557"/>
    </source>
</evidence>
<dbReference type="RefSeq" id="WP_009638806.1">
    <property type="nucleotide sequence ID" value="NZ_CP165628.1"/>
</dbReference>
<evidence type="ECO:0000313" key="13">
    <source>
        <dbReference type="EMBL" id="XDU72312.1"/>
    </source>
</evidence>
<evidence type="ECO:0000256" key="3">
    <source>
        <dbReference type="ARBA" id="ARBA00022679"/>
    </source>
</evidence>
<dbReference type="HAMAP" id="MF_01620">
    <property type="entry name" value="FadA"/>
    <property type="match status" value="1"/>
</dbReference>
<comment type="catalytic activity">
    <reaction evidence="8">
        <text>an acyl-CoA + acetyl-CoA = a 3-oxoacyl-CoA + CoA</text>
        <dbReference type="Rhea" id="RHEA:21564"/>
        <dbReference type="ChEBI" id="CHEBI:57287"/>
        <dbReference type="ChEBI" id="CHEBI:57288"/>
        <dbReference type="ChEBI" id="CHEBI:58342"/>
        <dbReference type="ChEBI" id="CHEBI:90726"/>
        <dbReference type="EC" id="2.3.1.16"/>
    </reaction>
</comment>
<feature type="active site" description="Proton acceptor" evidence="8 9">
    <location>
        <position position="343"/>
    </location>
</feature>
<comment type="similarity">
    <text evidence="1 8 10">Belongs to the thiolase-like superfamily. Thiolase family.</text>
</comment>
<dbReference type="GO" id="GO:0010124">
    <property type="term" value="P:phenylacetate catabolic process"/>
    <property type="evidence" value="ECO:0007669"/>
    <property type="project" value="TreeGrafter"/>
</dbReference>
<dbReference type="InterPro" id="IPR050215">
    <property type="entry name" value="Thiolase-like_sf_Thiolase"/>
</dbReference>
<dbReference type="Pfam" id="PF02803">
    <property type="entry name" value="Thiolase_C"/>
    <property type="match status" value="1"/>
</dbReference>
<dbReference type="EC" id="2.3.1.16" evidence="8"/>
<comment type="subcellular location">
    <subcellularLocation>
        <location evidence="8">Cytoplasm</location>
    </subcellularLocation>
</comment>
<dbReference type="FunFam" id="3.40.47.10:FF:000010">
    <property type="entry name" value="Acetyl-CoA acetyltransferase (Thiolase)"/>
    <property type="match status" value="1"/>
</dbReference>
<dbReference type="PANTHER" id="PTHR43853:SF11">
    <property type="entry name" value="3-KETOACYL-COA THIOLASE FADA"/>
    <property type="match status" value="1"/>
</dbReference>
<dbReference type="InterPro" id="IPR016039">
    <property type="entry name" value="Thiolase-like"/>
</dbReference>
<evidence type="ECO:0000256" key="4">
    <source>
        <dbReference type="ARBA" id="ARBA00022832"/>
    </source>
</evidence>
<dbReference type="InterPro" id="IPR012805">
    <property type="entry name" value="FadA"/>
</dbReference>
<proteinExistence type="inferred from homology"/>
<dbReference type="AlphaFoldDB" id="A0AB39VRL3"/>
<evidence type="ECO:0000259" key="11">
    <source>
        <dbReference type="Pfam" id="PF00108"/>
    </source>
</evidence>
<keyword evidence="2 8" id="KW-0963">Cytoplasm</keyword>
<dbReference type="NCBIfam" id="NF006510">
    <property type="entry name" value="PRK08947.1"/>
    <property type="match status" value="1"/>
</dbReference>
<dbReference type="EMBL" id="CP165628">
    <property type="protein sequence ID" value="XDU72312.1"/>
    <property type="molecule type" value="Genomic_DNA"/>
</dbReference>
<evidence type="ECO:0000256" key="5">
    <source>
        <dbReference type="ARBA" id="ARBA00022963"/>
    </source>
</evidence>
<accession>A0AB39VRL3</accession>
<dbReference type="PROSITE" id="PS00737">
    <property type="entry name" value="THIOLASE_2"/>
    <property type="match status" value="1"/>
</dbReference>
<feature type="domain" description="Thiolase C-terminal" evidence="12">
    <location>
        <begin position="262"/>
        <end position="386"/>
    </location>
</feature>
<dbReference type="PROSITE" id="PS00098">
    <property type="entry name" value="THIOLASE_1"/>
    <property type="match status" value="1"/>
</dbReference>
<evidence type="ECO:0000256" key="7">
    <source>
        <dbReference type="ARBA" id="ARBA00023315"/>
    </source>
</evidence>
<dbReference type="GO" id="GO:0005737">
    <property type="term" value="C:cytoplasm"/>
    <property type="evidence" value="ECO:0007669"/>
    <property type="project" value="UniProtKB-SubCell"/>
</dbReference>